<feature type="compositionally biased region" description="Low complexity" evidence="7">
    <location>
        <begin position="59"/>
        <end position="68"/>
    </location>
</feature>
<dbReference type="Pfam" id="PF00172">
    <property type="entry name" value="Zn_clus"/>
    <property type="match status" value="1"/>
</dbReference>
<dbReference type="GO" id="GO:0008270">
    <property type="term" value="F:zinc ion binding"/>
    <property type="evidence" value="ECO:0007669"/>
    <property type="project" value="InterPro"/>
</dbReference>
<dbReference type="GO" id="GO:0016407">
    <property type="term" value="F:acetyltransferase activity"/>
    <property type="evidence" value="ECO:0007669"/>
    <property type="project" value="InterPro"/>
</dbReference>
<dbReference type="SUPFAM" id="SSF51161">
    <property type="entry name" value="Trimeric LpxA-like enzymes"/>
    <property type="match status" value="1"/>
</dbReference>
<sequence>MTAVATAPVMSNHDSGTEPRTDHSPSRFTAVNGRDSVASNPHGPTTVPGTPMNQEDRVAAAAPAPAAPSGDNAEPSRDSLETRGDHHDDSQRSSPSGSNKHKRKRSGSGSGDQGARQQSEPGYHHHHHHHHHHHVGRGSIGHSEELSPLHANGAGPGSVSSDMDSINPVAASGHRSDTNETSQPPSAGPWPDYDTHLVNQAQRAQQIDPSDAHLADALQREAQGQEHSRNGGSDRSVPPGPNMQPASSPTYVSERAAGAVQVAPKRKRVFSNRTKTGCMTCRRRKKKCDEQHPACNNCIRGGFLCEGYTSRSTWQKPSTTKPPVPLQSKEGYPEMSGQYLPEPIAHHDRPPAGMPDHMESRKMRPLGEDNERVTQPYTTSPSNNPAPNHTASSSSSSSSWSKRTWSGAGHSGYAPPDHLAKPDYRDVAPIHELPPRESHPKPDYPMVPPIREFSHAPPPPPPPPPKPNGLPLYHGTTAEQQRPMPPAPAPAPAPPPMPTSAMDTSSPQTQARMALKIEHQLSSRTINVEETEKDKMIRGELYRPFDLQLVEERDRCKRALWRFNNACNPHYGLSSKEQNRLLKEILVPPLGSVANSPSGVAAPTSAGSIGQGAVVESPFNCHYGYNIQIGEDVMIHQNCLFVDDCGISIGAHSWIGPNVTLLSSMAHSSMQERKGSQSRYQGRPVIIEEDCYLGAGCTIYPGVHLHRGAYVAPGEVVKTDIVAYGFQGYKPSYM</sequence>
<dbReference type="InterPro" id="IPR011004">
    <property type="entry name" value="Trimer_LpxA-like_sf"/>
</dbReference>
<feature type="domain" description="Zn(2)-C6 fungal-type" evidence="8">
    <location>
        <begin position="277"/>
        <end position="305"/>
    </location>
</feature>
<dbReference type="Pfam" id="PF12464">
    <property type="entry name" value="Mac"/>
    <property type="match status" value="1"/>
</dbReference>
<dbReference type="Pfam" id="PF14602">
    <property type="entry name" value="Hexapep_2"/>
    <property type="match status" value="1"/>
</dbReference>
<name>A0A0F7TTD3_PENBI</name>
<dbReference type="SUPFAM" id="SSF57701">
    <property type="entry name" value="Zn2/Cys6 DNA-binding domain"/>
    <property type="match status" value="1"/>
</dbReference>
<dbReference type="EMBL" id="CDHK01000007">
    <property type="protein sequence ID" value="CEJ59061.1"/>
    <property type="molecule type" value="Genomic_DNA"/>
</dbReference>
<evidence type="ECO:0000313" key="9">
    <source>
        <dbReference type="EMBL" id="CEJ59061.1"/>
    </source>
</evidence>
<keyword evidence="2 9" id="KW-0808">Transferase</keyword>
<keyword evidence="5" id="KW-0804">Transcription</keyword>
<dbReference type="InterPro" id="IPR036864">
    <property type="entry name" value="Zn2-C6_fun-type_DNA-bd_sf"/>
</dbReference>
<dbReference type="PROSITE" id="PS50048">
    <property type="entry name" value="ZN2_CY6_FUNGAL_2"/>
    <property type="match status" value="1"/>
</dbReference>
<evidence type="ECO:0000256" key="6">
    <source>
        <dbReference type="ARBA" id="ARBA00023242"/>
    </source>
</evidence>
<proteinExistence type="inferred from homology"/>
<feature type="compositionally biased region" description="Basic and acidic residues" evidence="7">
    <location>
        <begin position="15"/>
        <end position="25"/>
    </location>
</feature>
<dbReference type="GO" id="GO:0008374">
    <property type="term" value="F:O-acyltransferase activity"/>
    <property type="evidence" value="ECO:0007669"/>
    <property type="project" value="TreeGrafter"/>
</dbReference>
<evidence type="ECO:0000313" key="10">
    <source>
        <dbReference type="Proteomes" id="UP000042958"/>
    </source>
</evidence>
<dbReference type="Gene3D" id="2.160.10.10">
    <property type="entry name" value="Hexapeptide repeat proteins"/>
    <property type="match status" value="1"/>
</dbReference>
<dbReference type="InterPro" id="IPR001138">
    <property type="entry name" value="Zn2Cys6_DnaBD"/>
</dbReference>
<reference evidence="10" key="1">
    <citation type="journal article" date="2015" name="Genome Announc.">
        <title>Draft genome sequence of the fungus Penicillium brasilianum MG11.</title>
        <authorList>
            <person name="Horn F."/>
            <person name="Linde J."/>
            <person name="Mattern D.J."/>
            <person name="Walther G."/>
            <person name="Guthke R."/>
            <person name="Brakhage A.A."/>
            <person name="Valiante V."/>
        </authorList>
    </citation>
    <scope>NUCLEOTIDE SEQUENCE [LARGE SCALE GENOMIC DNA]</scope>
    <source>
        <strain evidence="10">MG11</strain>
    </source>
</reference>
<dbReference type="Gene3D" id="4.10.240.10">
    <property type="entry name" value="Zn(2)-C6 fungal-type DNA-binding domain"/>
    <property type="match status" value="1"/>
</dbReference>
<evidence type="ECO:0000256" key="3">
    <source>
        <dbReference type="ARBA" id="ARBA00023015"/>
    </source>
</evidence>
<dbReference type="InterPro" id="IPR051159">
    <property type="entry name" value="Hexapeptide_acetyltransf"/>
</dbReference>
<dbReference type="AlphaFoldDB" id="A0A0F7TTD3"/>
<feature type="compositionally biased region" description="Low complexity" evidence="7">
    <location>
        <begin position="378"/>
        <end position="401"/>
    </location>
</feature>
<feature type="compositionally biased region" description="Basic and acidic residues" evidence="7">
    <location>
        <begin position="74"/>
        <end position="91"/>
    </location>
</feature>
<keyword evidence="3" id="KW-0805">Transcription regulation</keyword>
<gene>
    <name evidence="9" type="ORF">PMG11_07697</name>
</gene>
<evidence type="ECO:0000256" key="1">
    <source>
        <dbReference type="ARBA" id="ARBA00007274"/>
    </source>
</evidence>
<dbReference type="SMART" id="SM01266">
    <property type="entry name" value="Mac"/>
    <property type="match status" value="1"/>
</dbReference>
<protein>
    <submittedName>
        <fullName evidence="9">Putative Acetyltransferase</fullName>
    </submittedName>
</protein>
<feature type="compositionally biased region" description="Basic and acidic residues" evidence="7">
    <location>
        <begin position="344"/>
        <end position="372"/>
    </location>
</feature>
<dbReference type="Proteomes" id="UP000042958">
    <property type="component" value="Unassembled WGS sequence"/>
</dbReference>
<accession>A0A0F7TTD3</accession>
<dbReference type="Pfam" id="PF16628">
    <property type="entry name" value="Mac_assoc"/>
    <property type="match status" value="1"/>
</dbReference>
<feature type="compositionally biased region" description="Pro residues" evidence="7">
    <location>
        <begin position="456"/>
        <end position="468"/>
    </location>
</feature>
<feature type="compositionally biased region" description="Basic residues" evidence="7">
    <location>
        <begin position="124"/>
        <end position="136"/>
    </location>
</feature>
<evidence type="ECO:0000256" key="5">
    <source>
        <dbReference type="ARBA" id="ARBA00023163"/>
    </source>
</evidence>
<dbReference type="PROSITE" id="PS00463">
    <property type="entry name" value="ZN2_CY6_FUNGAL_1"/>
    <property type="match status" value="1"/>
</dbReference>
<feature type="compositionally biased region" description="Basic and acidic residues" evidence="7">
    <location>
        <begin position="418"/>
        <end position="442"/>
    </location>
</feature>
<dbReference type="OrthoDB" id="25818at2759"/>
<keyword evidence="4" id="KW-0238">DNA-binding</keyword>
<dbReference type="InterPro" id="IPR024688">
    <property type="entry name" value="Mac_dom"/>
</dbReference>
<evidence type="ECO:0000256" key="7">
    <source>
        <dbReference type="SAM" id="MobiDB-lite"/>
    </source>
</evidence>
<dbReference type="STRING" id="104259.A0A0F7TTD3"/>
<dbReference type="SMART" id="SM00066">
    <property type="entry name" value="GAL4"/>
    <property type="match status" value="1"/>
</dbReference>
<dbReference type="GO" id="GO:0000981">
    <property type="term" value="F:DNA-binding transcription factor activity, RNA polymerase II-specific"/>
    <property type="evidence" value="ECO:0007669"/>
    <property type="project" value="InterPro"/>
</dbReference>
<dbReference type="PANTHER" id="PTHR23416:SF76">
    <property type="entry name" value="ZN(II)2CYS6 TRANSCRIPTION FACTOR (EUROFUNG)"/>
    <property type="match status" value="1"/>
</dbReference>
<comment type="similarity">
    <text evidence="1">Belongs to the transferase hexapeptide repeat family.</text>
</comment>
<organism evidence="9 10">
    <name type="scientific">Penicillium brasilianum</name>
    <dbReference type="NCBI Taxonomy" id="104259"/>
    <lineage>
        <taxon>Eukaryota</taxon>
        <taxon>Fungi</taxon>
        <taxon>Dikarya</taxon>
        <taxon>Ascomycota</taxon>
        <taxon>Pezizomycotina</taxon>
        <taxon>Eurotiomycetes</taxon>
        <taxon>Eurotiomycetidae</taxon>
        <taxon>Eurotiales</taxon>
        <taxon>Aspergillaceae</taxon>
        <taxon>Penicillium</taxon>
    </lineage>
</organism>
<dbReference type="PANTHER" id="PTHR23416">
    <property type="entry name" value="SIALIC ACID SYNTHASE-RELATED"/>
    <property type="match status" value="1"/>
</dbReference>
<feature type="compositionally biased region" description="Polar residues" evidence="7">
    <location>
        <begin position="37"/>
        <end position="53"/>
    </location>
</feature>
<feature type="region of interest" description="Disordered" evidence="7">
    <location>
        <begin position="312"/>
        <end position="505"/>
    </location>
</feature>
<evidence type="ECO:0000256" key="4">
    <source>
        <dbReference type="ARBA" id="ARBA00023125"/>
    </source>
</evidence>
<evidence type="ECO:0000259" key="8">
    <source>
        <dbReference type="PROSITE" id="PS50048"/>
    </source>
</evidence>
<dbReference type="GO" id="GO:0003677">
    <property type="term" value="F:DNA binding"/>
    <property type="evidence" value="ECO:0007669"/>
    <property type="project" value="UniProtKB-KW"/>
</dbReference>
<feature type="region of interest" description="Disordered" evidence="7">
    <location>
        <begin position="1"/>
        <end position="194"/>
    </location>
</feature>
<evidence type="ECO:0000256" key="2">
    <source>
        <dbReference type="ARBA" id="ARBA00022679"/>
    </source>
</evidence>
<keyword evidence="6" id="KW-0539">Nucleus</keyword>
<keyword evidence="10" id="KW-1185">Reference proteome</keyword>
<feature type="region of interest" description="Disordered" evidence="7">
    <location>
        <begin position="220"/>
        <end position="268"/>
    </location>
</feature>
<dbReference type="CDD" id="cd00067">
    <property type="entry name" value="GAL4"/>
    <property type="match status" value="1"/>
</dbReference>
<feature type="compositionally biased region" description="Pro residues" evidence="7">
    <location>
        <begin position="483"/>
        <end position="498"/>
    </location>
</feature>
<dbReference type="InterPro" id="IPR001451">
    <property type="entry name" value="Hexapep"/>
</dbReference>